<accession>A0ACD1E048</accession>
<sequence length="218" mass="21705">MTADHPTDGPGPGHHVPGPGPSGWAAVPPPGPRSAPPAPRPAERTGTIAPGASRIATTGAALTVVSVVVVEFLAGVVGLLGSSTLVGPFLSHGGTSLVEAFVQGVFVARTPFYVGAFLALAFLVPVVPRAPLPVVLVRALLAGAAGALALALVGVATGAYAAVRQGSVGRGLGRVFVDVVTTPLQIGLPLTLMLLGTATVAWLLLGRPRTGPSTPPRR</sequence>
<organism evidence="1 2">
    <name type="scientific">Curtobacterium aetherium</name>
    <dbReference type="NCBI Taxonomy" id="2841594"/>
    <lineage>
        <taxon>Bacteria</taxon>
        <taxon>Bacillati</taxon>
        <taxon>Actinomycetota</taxon>
        <taxon>Actinomycetes</taxon>
        <taxon>Micrococcales</taxon>
        <taxon>Microbacteriaceae</taxon>
        <taxon>Curtobacterium</taxon>
    </lineage>
</organism>
<keyword evidence="2" id="KW-1185">Reference proteome</keyword>
<evidence type="ECO:0000313" key="2">
    <source>
        <dbReference type="Proteomes" id="UP000681794"/>
    </source>
</evidence>
<gene>
    <name evidence="1" type="ORF">KM842_08045</name>
</gene>
<proteinExistence type="predicted"/>
<evidence type="ECO:0000313" key="1">
    <source>
        <dbReference type="EMBL" id="QWS32277.1"/>
    </source>
</evidence>
<protein>
    <submittedName>
        <fullName evidence="1">Uncharacterized protein</fullName>
    </submittedName>
</protein>
<reference evidence="1" key="1">
    <citation type="submission" date="2021-06" db="EMBL/GenBank/DDBJ databases">
        <authorList>
            <person name="Ellington A.J."/>
            <person name="Bryan N.C."/>
            <person name="Christner B.C."/>
            <person name="Reisch C.R."/>
        </authorList>
    </citation>
    <scope>NUCLEOTIDE SEQUENCE</scope>
    <source>
        <strain evidence="1">L6-1</strain>
    </source>
</reference>
<name>A0ACD1E048_9MICO</name>
<dbReference type="EMBL" id="CP076544">
    <property type="protein sequence ID" value="QWS32277.1"/>
    <property type="molecule type" value="Genomic_DNA"/>
</dbReference>
<dbReference type="Proteomes" id="UP000681794">
    <property type="component" value="Chromosome"/>
</dbReference>